<dbReference type="RefSeq" id="WP_182157050.1">
    <property type="nucleotide sequence ID" value="NZ_JACEZU010000015.1"/>
</dbReference>
<gene>
    <name evidence="2" type="ORF">H3H39_24680</name>
</gene>
<proteinExistence type="predicted"/>
<dbReference type="EMBL" id="JACEZU010000015">
    <property type="protein sequence ID" value="MBA5690249.1"/>
    <property type="molecule type" value="Genomic_DNA"/>
</dbReference>
<feature type="compositionally biased region" description="Low complexity" evidence="1">
    <location>
        <begin position="63"/>
        <end position="91"/>
    </location>
</feature>
<dbReference type="AlphaFoldDB" id="A0A7W2FER3"/>
<organism evidence="2 3">
    <name type="scientific">Rugamonas apoptosis</name>
    <dbReference type="NCBI Taxonomy" id="2758570"/>
    <lineage>
        <taxon>Bacteria</taxon>
        <taxon>Pseudomonadati</taxon>
        <taxon>Pseudomonadota</taxon>
        <taxon>Betaproteobacteria</taxon>
        <taxon>Burkholderiales</taxon>
        <taxon>Oxalobacteraceae</taxon>
        <taxon>Telluria group</taxon>
        <taxon>Rugamonas</taxon>
    </lineage>
</organism>
<evidence type="ECO:0000256" key="1">
    <source>
        <dbReference type="SAM" id="MobiDB-lite"/>
    </source>
</evidence>
<dbReference type="Proteomes" id="UP000573499">
    <property type="component" value="Unassembled WGS sequence"/>
</dbReference>
<name>A0A7W2FER3_9BURK</name>
<evidence type="ECO:0000313" key="2">
    <source>
        <dbReference type="EMBL" id="MBA5690249.1"/>
    </source>
</evidence>
<dbReference type="Pfam" id="PF20228">
    <property type="entry name" value="DUF6587"/>
    <property type="match status" value="1"/>
</dbReference>
<keyword evidence="3" id="KW-1185">Reference proteome</keyword>
<evidence type="ECO:0000313" key="3">
    <source>
        <dbReference type="Proteomes" id="UP000573499"/>
    </source>
</evidence>
<dbReference type="InterPro" id="IPR046494">
    <property type="entry name" value="DUF6587"/>
</dbReference>
<accession>A0A7W2FER3</accession>
<feature type="region of interest" description="Disordered" evidence="1">
    <location>
        <begin position="63"/>
        <end position="93"/>
    </location>
</feature>
<sequence>MWQQVIVGLIVAAAVQRFCTHYLPAALRRRIVYFLARRGFDQNRMAKLFNTGASCGDGCASCGSCDSDSAPSTSSTSSTSSSASADASAPPKRVIKLHVQR</sequence>
<reference evidence="2 3" key="1">
    <citation type="submission" date="2020-07" db="EMBL/GenBank/DDBJ databases">
        <title>Novel species isolated from subtropical streams in China.</title>
        <authorList>
            <person name="Lu H."/>
        </authorList>
    </citation>
    <scope>NUCLEOTIDE SEQUENCE [LARGE SCALE GENOMIC DNA]</scope>
    <source>
        <strain evidence="2 3">LX47W</strain>
    </source>
</reference>
<protein>
    <submittedName>
        <fullName evidence="2">Uncharacterized protein</fullName>
    </submittedName>
</protein>
<comment type="caution">
    <text evidence="2">The sequence shown here is derived from an EMBL/GenBank/DDBJ whole genome shotgun (WGS) entry which is preliminary data.</text>
</comment>